<dbReference type="EMBL" id="CP032418">
    <property type="protein sequence ID" value="AYC30430.1"/>
    <property type="molecule type" value="Genomic_DNA"/>
</dbReference>
<protein>
    <recommendedName>
        <fullName evidence="5">Lipoprotein</fullName>
    </recommendedName>
</protein>
<proteinExistence type="predicted"/>
<sequence>MKNKRWITGVLASVLLLSACNDSATPTDGVTKEQTSELTLEEVFAKTQEKSADIKNLQSEISSQQTMLVGEEEMEFVTKSDTTMNLQTSPLAVYQKGTTSSSTSSDTGEPQKYENESYLTEEGFYIYDGLSDMWSKLPKEMSDKLLKSSTSQADPSKQLQDLEEYKKDFTFEQTANHYVLTLDSKGDQFKSLIEKQMKSMSEMGAGEQEFLDNMDIESIHYVIEIDKKTFYVTKMDVQMAMNVESNGQSMKITQDMKSTYGKFNELDEIKVPDDVKKEANEL</sequence>
<keyword evidence="4" id="KW-1185">Reference proteome</keyword>
<dbReference type="PROSITE" id="PS51257">
    <property type="entry name" value="PROKAR_LIPOPROTEIN"/>
    <property type="match status" value="1"/>
</dbReference>
<dbReference type="KEGG" id="paek:D3873_11530"/>
<feature type="chain" id="PRO_5017324981" description="Lipoprotein" evidence="2">
    <location>
        <begin position="25"/>
        <end position="282"/>
    </location>
</feature>
<dbReference type="OrthoDB" id="1957331at2"/>
<dbReference type="AlphaFoldDB" id="A0A385YVW2"/>
<evidence type="ECO:0000256" key="1">
    <source>
        <dbReference type="SAM" id="MobiDB-lite"/>
    </source>
</evidence>
<organism evidence="3 4">
    <name type="scientific">Paenisporosarcina cavernae</name>
    <dbReference type="NCBI Taxonomy" id="2320858"/>
    <lineage>
        <taxon>Bacteria</taxon>
        <taxon>Bacillati</taxon>
        <taxon>Bacillota</taxon>
        <taxon>Bacilli</taxon>
        <taxon>Bacillales</taxon>
        <taxon>Caryophanaceae</taxon>
        <taxon>Paenisporosarcina</taxon>
    </lineage>
</organism>
<name>A0A385YVW2_9BACL</name>
<dbReference type="InterPro" id="IPR046720">
    <property type="entry name" value="DUF6612"/>
</dbReference>
<gene>
    <name evidence="3" type="ORF">D3873_11530</name>
</gene>
<evidence type="ECO:0008006" key="5">
    <source>
        <dbReference type="Google" id="ProtNLM"/>
    </source>
</evidence>
<dbReference type="Pfam" id="PF20316">
    <property type="entry name" value="DUF6612"/>
    <property type="match status" value="1"/>
</dbReference>
<evidence type="ECO:0000313" key="3">
    <source>
        <dbReference type="EMBL" id="AYC30430.1"/>
    </source>
</evidence>
<dbReference type="RefSeq" id="WP_119884147.1">
    <property type="nucleotide sequence ID" value="NZ_CP032418.1"/>
</dbReference>
<dbReference type="Proteomes" id="UP000265725">
    <property type="component" value="Chromosome"/>
</dbReference>
<feature type="signal peptide" evidence="2">
    <location>
        <begin position="1"/>
        <end position="24"/>
    </location>
</feature>
<keyword evidence="2" id="KW-0732">Signal</keyword>
<evidence type="ECO:0000256" key="2">
    <source>
        <dbReference type="SAM" id="SignalP"/>
    </source>
</evidence>
<evidence type="ECO:0000313" key="4">
    <source>
        <dbReference type="Proteomes" id="UP000265725"/>
    </source>
</evidence>
<reference evidence="4" key="1">
    <citation type="submission" date="2018-09" db="EMBL/GenBank/DDBJ databases">
        <authorList>
            <person name="Zhu H."/>
        </authorList>
    </citation>
    <scope>NUCLEOTIDE SEQUENCE [LARGE SCALE GENOMIC DNA]</scope>
    <source>
        <strain evidence="4">K2R23-3</strain>
    </source>
</reference>
<accession>A0A385YVW2</accession>
<feature type="region of interest" description="Disordered" evidence="1">
    <location>
        <begin position="90"/>
        <end position="115"/>
    </location>
</feature>